<protein>
    <submittedName>
        <fullName evidence="1">Uncharacterized protein</fullName>
    </submittedName>
</protein>
<dbReference type="EMBL" id="JBHRSA010000056">
    <property type="protein sequence ID" value="MFC3041599.1"/>
    <property type="molecule type" value="Genomic_DNA"/>
</dbReference>
<keyword evidence="2" id="KW-1185">Reference proteome</keyword>
<name>A0ABV7CYL5_9BACI</name>
<evidence type="ECO:0000313" key="1">
    <source>
        <dbReference type="EMBL" id="MFC3041599.1"/>
    </source>
</evidence>
<accession>A0ABV7CYL5</accession>
<organism evidence="1 2">
    <name type="scientific">Virgibacillus xinjiangensis</name>
    <dbReference type="NCBI Taxonomy" id="393090"/>
    <lineage>
        <taxon>Bacteria</taxon>
        <taxon>Bacillati</taxon>
        <taxon>Bacillota</taxon>
        <taxon>Bacilli</taxon>
        <taxon>Bacillales</taxon>
        <taxon>Bacillaceae</taxon>
        <taxon>Virgibacillus</taxon>
    </lineage>
</organism>
<dbReference type="Proteomes" id="UP001595279">
    <property type="component" value="Unassembled WGS sequence"/>
</dbReference>
<reference evidence="2" key="1">
    <citation type="journal article" date="2019" name="Int. J. Syst. Evol. Microbiol.">
        <title>The Global Catalogue of Microorganisms (GCM) 10K type strain sequencing project: providing services to taxonomists for standard genome sequencing and annotation.</title>
        <authorList>
            <consortium name="The Broad Institute Genomics Platform"/>
            <consortium name="The Broad Institute Genome Sequencing Center for Infectious Disease"/>
            <person name="Wu L."/>
            <person name="Ma J."/>
        </authorList>
    </citation>
    <scope>NUCLEOTIDE SEQUENCE [LARGE SCALE GENOMIC DNA]</scope>
    <source>
        <strain evidence="2">KCTC 13128</strain>
    </source>
</reference>
<comment type="caution">
    <text evidence="1">The sequence shown here is derived from an EMBL/GenBank/DDBJ whole genome shotgun (WGS) entry which is preliminary data.</text>
</comment>
<evidence type="ECO:0000313" key="2">
    <source>
        <dbReference type="Proteomes" id="UP001595279"/>
    </source>
</evidence>
<dbReference type="RefSeq" id="WP_390274386.1">
    <property type="nucleotide sequence ID" value="NZ_JBHRSA010000056.1"/>
</dbReference>
<proteinExistence type="predicted"/>
<gene>
    <name evidence="1" type="ORF">ACFOGI_15235</name>
</gene>
<sequence>MFILVRRIKDSTEILTKSNSQTPKTFPDLQTAKKFAYKLNDNMETDKQWKVKSVMGKRNRLNRQA</sequence>